<proteinExistence type="inferred from homology"/>
<evidence type="ECO:0000259" key="9">
    <source>
        <dbReference type="Pfam" id="PF02687"/>
    </source>
</evidence>
<feature type="transmembrane region" description="Helical" evidence="8">
    <location>
        <begin position="322"/>
        <end position="345"/>
    </location>
</feature>
<feature type="transmembrane region" description="Helical" evidence="8">
    <location>
        <begin position="776"/>
        <end position="805"/>
    </location>
</feature>
<keyword evidence="2" id="KW-1003">Cell membrane</keyword>
<evidence type="ECO:0000256" key="3">
    <source>
        <dbReference type="ARBA" id="ARBA00022692"/>
    </source>
</evidence>
<feature type="transmembrane region" description="Helical" evidence="8">
    <location>
        <begin position="452"/>
        <end position="475"/>
    </location>
</feature>
<keyword evidence="5 8" id="KW-0472">Membrane</keyword>
<feature type="transmembrane region" description="Helical" evidence="8">
    <location>
        <begin position="366"/>
        <end position="389"/>
    </location>
</feature>
<dbReference type="AlphaFoldDB" id="A0A366KBV2"/>
<evidence type="ECO:0000313" key="11">
    <source>
        <dbReference type="EMBL" id="RBP98131.1"/>
    </source>
</evidence>
<protein>
    <submittedName>
        <fullName evidence="11">ABC transporter permease</fullName>
    </submittedName>
</protein>
<keyword evidence="12" id="KW-1185">Reference proteome</keyword>
<evidence type="ECO:0000256" key="4">
    <source>
        <dbReference type="ARBA" id="ARBA00022989"/>
    </source>
</evidence>
<dbReference type="RefSeq" id="WP_113859816.1">
    <property type="nucleotide sequence ID" value="NZ_PDCG01000002.1"/>
</dbReference>
<feature type="transmembrane region" description="Helical" evidence="8">
    <location>
        <begin position="875"/>
        <end position="893"/>
    </location>
</feature>
<feature type="domain" description="MacB-like periplasmic core" evidence="10">
    <location>
        <begin position="21"/>
        <end position="237"/>
    </location>
</feature>
<sequence length="908" mass="95947">MWSITIKLMSKNVKMLVPAGIAIVVGTAFIAATFLFGNGLNDAMARQLTNQFAQANYAIGVKDQVNNSDAGAHVLKKMPLDRIETIDGVRAIRPDISNQIQASKGKEHYSIQAILSSHSSRMLPVRLVEGRQPDPDAKGEVALPKPVAQRIGVKVGDTVKLDEPSEQFSSSATARLVGLTDDPDKVYEAYGGAGLVSLDVFGVVFSDLGGTDEIPVNTVYLDLGPAKVDAASEQINRVIPQGYDLMSRQEASDVNMKSMSRNGTNVITTFLLTFGILALLVAGLVIANTFQVLVAQRRRTFALLRTIGARKAQLYQSVLMEAFSLGLVSSLLGVGAGIGLMALVFKNQLLDGIGVRAQLVLTWPVLLMPLAFGLVMTLLASMGSARLATKVSPLEALRPLEVTDQRKSSLVRGILGSIMILLGLVLAFLAVSQLKVLQSQGQLADGDGGAQLLLMAVCACALIFLGLIITAVFWMPLLMRGVGALASIVGPSARIASANIQKNHRRIASTGVALLIGVTLVSCLGTGAASAKETLNHALSTRYSVDLIAQSVSANGQDSGISHSQAERIAQVAGVEQTLYAPVAQGELRDIKDKQGNPVRVSLVGVKDAASLQKVMKVGLEGKEIHGDQALFPQQADGLELTTGDRADVDVYQRASQTSQPEPTSEAAPSGDQDQDKGHRPQTADAGVRCSFQVQQVDYSRASVQGSSIFVDRTLFDDGRLTADSHILLARMDPKASDTSLAESLQKVQEITSSSEGIVVSGPVAERMLWEQAINVMLGLLVGLLAVAVLIALIGVANTLSLSVIERTRESATLRAIGMTRGQLRRSLAGEALLIALVTSLVGVLVGTVFGWLGSYMVFSSLGSVAFPIDWGTDVMILLISVAAALLASVLPASRAVRTSPVQALAEA</sequence>
<dbReference type="GO" id="GO:0022857">
    <property type="term" value="F:transmembrane transporter activity"/>
    <property type="evidence" value="ECO:0007669"/>
    <property type="project" value="TreeGrafter"/>
</dbReference>
<evidence type="ECO:0000256" key="5">
    <source>
        <dbReference type="ARBA" id="ARBA00023136"/>
    </source>
</evidence>
<feature type="domain" description="ABC3 transporter permease C-terminal" evidence="9">
    <location>
        <begin position="273"/>
        <end position="393"/>
    </location>
</feature>
<comment type="caution">
    <text evidence="11">The sequence shown here is derived from an EMBL/GenBank/DDBJ whole genome shotgun (WGS) entry which is preliminary data.</text>
</comment>
<accession>A0A366KBV2</accession>
<feature type="transmembrane region" description="Helical" evidence="8">
    <location>
        <begin position="832"/>
        <end position="855"/>
    </location>
</feature>
<evidence type="ECO:0000256" key="6">
    <source>
        <dbReference type="ARBA" id="ARBA00038076"/>
    </source>
</evidence>
<dbReference type="PANTHER" id="PTHR30572">
    <property type="entry name" value="MEMBRANE COMPONENT OF TRANSPORTER-RELATED"/>
    <property type="match status" value="1"/>
</dbReference>
<dbReference type="OrthoDB" id="9780560at2"/>
<evidence type="ECO:0000259" key="10">
    <source>
        <dbReference type="Pfam" id="PF12704"/>
    </source>
</evidence>
<dbReference type="Pfam" id="PF02687">
    <property type="entry name" value="FtsX"/>
    <property type="match status" value="2"/>
</dbReference>
<dbReference type="Pfam" id="PF12704">
    <property type="entry name" value="MacB_PCD"/>
    <property type="match status" value="1"/>
</dbReference>
<feature type="transmembrane region" description="Helical" evidence="8">
    <location>
        <begin position="409"/>
        <end position="431"/>
    </location>
</feature>
<dbReference type="PANTHER" id="PTHR30572:SF4">
    <property type="entry name" value="ABC TRANSPORTER PERMEASE YTRF"/>
    <property type="match status" value="1"/>
</dbReference>
<feature type="transmembrane region" description="Helical" evidence="8">
    <location>
        <begin position="512"/>
        <end position="531"/>
    </location>
</feature>
<feature type="transmembrane region" description="Helical" evidence="8">
    <location>
        <begin position="15"/>
        <end position="36"/>
    </location>
</feature>
<organism evidence="11 12">
    <name type="scientific">Bifidobacterium aemilianum</name>
    <dbReference type="NCBI Taxonomy" id="2493120"/>
    <lineage>
        <taxon>Bacteria</taxon>
        <taxon>Bacillati</taxon>
        <taxon>Actinomycetota</taxon>
        <taxon>Actinomycetes</taxon>
        <taxon>Bifidobacteriales</taxon>
        <taxon>Bifidobacteriaceae</taxon>
        <taxon>Bifidobacterium</taxon>
    </lineage>
</organism>
<name>A0A366KBV2_9BIFI</name>
<dbReference type="EMBL" id="PDCG01000002">
    <property type="protein sequence ID" value="RBP98131.1"/>
    <property type="molecule type" value="Genomic_DNA"/>
</dbReference>
<feature type="domain" description="ABC3 transporter permease C-terminal" evidence="9">
    <location>
        <begin position="784"/>
        <end position="901"/>
    </location>
</feature>
<comment type="subcellular location">
    <subcellularLocation>
        <location evidence="1">Cell membrane</location>
        <topology evidence="1">Multi-pass membrane protein</topology>
    </subcellularLocation>
</comment>
<comment type="similarity">
    <text evidence="6">Belongs to the ABC-4 integral membrane protein family.</text>
</comment>
<evidence type="ECO:0000256" key="2">
    <source>
        <dbReference type="ARBA" id="ARBA00022475"/>
    </source>
</evidence>
<dbReference type="InterPro" id="IPR050250">
    <property type="entry name" value="Macrolide_Exporter_MacB"/>
</dbReference>
<keyword evidence="3 8" id="KW-0812">Transmembrane</keyword>
<feature type="transmembrane region" description="Helical" evidence="8">
    <location>
        <begin position="266"/>
        <end position="287"/>
    </location>
</feature>
<dbReference type="InterPro" id="IPR025857">
    <property type="entry name" value="MacB_PCD"/>
</dbReference>
<dbReference type="Proteomes" id="UP000252530">
    <property type="component" value="Unassembled WGS sequence"/>
</dbReference>
<dbReference type="GO" id="GO:0005886">
    <property type="term" value="C:plasma membrane"/>
    <property type="evidence" value="ECO:0007669"/>
    <property type="project" value="UniProtKB-SubCell"/>
</dbReference>
<evidence type="ECO:0000256" key="1">
    <source>
        <dbReference type="ARBA" id="ARBA00004651"/>
    </source>
</evidence>
<evidence type="ECO:0000256" key="7">
    <source>
        <dbReference type="SAM" id="MobiDB-lite"/>
    </source>
</evidence>
<evidence type="ECO:0000313" key="12">
    <source>
        <dbReference type="Proteomes" id="UP000252530"/>
    </source>
</evidence>
<feature type="compositionally biased region" description="Polar residues" evidence="7">
    <location>
        <begin position="654"/>
        <end position="663"/>
    </location>
</feature>
<dbReference type="InterPro" id="IPR003838">
    <property type="entry name" value="ABC3_permease_C"/>
</dbReference>
<reference evidence="11 12" key="1">
    <citation type="submission" date="2017-10" db="EMBL/GenBank/DDBJ databases">
        <title>Bifidobacterium xylocopum sp. nov. and Bifidobacterium aemilianum sp. nov., from the carpenter bee (Xylocopa violacea) digestive tract.</title>
        <authorList>
            <person name="Alberoni D."/>
            <person name="Baffoni L."/>
            <person name="Di Gioia D."/>
            <person name="Gaggia F."/>
            <person name="Biavati B."/>
        </authorList>
    </citation>
    <scope>NUCLEOTIDE SEQUENCE [LARGE SCALE GENOMIC DNA]</scope>
    <source>
        <strain evidence="11 12">XV10</strain>
    </source>
</reference>
<evidence type="ECO:0000256" key="8">
    <source>
        <dbReference type="SAM" id="Phobius"/>
    </source>
</evidence>
<gene>
    <name evidence="11" type="ORF">CRD60_02970</name>
</gene>
<keyword evidence="4 8" id="KW-1133">Transmembrane helix</keyword>
<feature type="region of interest" description="Disordered" evidence="7">
    <location>
        <begin position="653"/>
        <end position="687"/>
    </location>
</feature>